<dbReference type="EMBL" id="JAPCID010000009">
    <property type="protein sequence ID" value="MDA0137417.1"/>
    <property type="molecule type" value="Genomic_DNA"/>
</dbReference>
<keyword evidence="2" id="KW-1133">Transmembrane helix</keyword>
<accession>A0ABT4RFW8</accession>
<evidence type="ECO:0000256" key="1">
    <source>
        <dbReference type="SAM" id="MobiDB-lite"/>
    </source>
</evidence>
<organism evidence="3 4">
    <name type="scientific">Solirubrobacter deserti</name>
    <dbReference type="NCBI Taxonomy" id="2282478"/>
    <lineage>
        <taxon>Bacteria</taxon>
        <taxon>Bacillati</taxon>
        <taxon>Actinomycetota</taxon>
        <taxon>Thermoleophilia</taxon>
        <taxon>Solirubrobacterales</taxon>
        <taxon>Solirubrobacteraceae</taxon>
        <taxon>Solirubrobacter</taxon>
    </lineage>
</organism>
<keyword evidence="2" id="KW-0472">Membrane</keyword>
<dbReference type="RefSeq" id="WP_202955748.1">
    <property type="nucleotide sequence ID" value="NZ_JAPCID010000009.1"/>
</dbReference>
<feature type="region of interest" description="Disordered" evidence="1">
    <location>
        <begin position="129"/>
        <end position="151"/>
    </location>
</feature>
<dbReference type="InterPro" id="IPR009937">
    <property type="entry name" value="Phage_holin_3_6"/>
</dbReference>
<keyword evidence="2" id="KW-0812">Transmembrane</keyword>
<reference evidence="3" key="1">
    <citation type="submission" date="2022-10" db="EMBL/GenBank/DDBJ databases">
        <title>The WGS of Solirubrobacter sp. CPCC 204708.</title>
        <authorList>
            <person name="Jiang Z."/>
        </authorList>
    </citation>
    <scope>NUCLEOTIDE SEQUENCE</scope>
    <source>
        <strain evidence="3">CPCC 204708</strain>
    </source>
</reference>
<comment type="caution">
    <text evidence="3">The sequence shown here is derived from an EMBL/GenBank/DDBJ whole genome shotgun (WGS) entry which is preliminary data.</text>
</comment>
<feature type="transmembrane region" description="Helical" evidence="2">
    <location>
        <begin position="80"/>
        <end position="105"/>
    </location>
</feature>
<evidence type="ECO:0000313" key="3">
    <source>
        <dbReference type="EMBL" id="MDA0137417.1"/>
    </source>
</evidence>
<dbReference type="Pfam" id="PF07332">
    <property type="entry name" value="Phage_holin_3_6"/>
    <property type="match status" value="1"/>
</dbReference>
<evidence type="ECO:0000313" key="4">
    <source>
        <dbReference type="Proteomes" id="UP001147700"/>
    </source>
</evidence>
<gene>
    <name evidence="3" type="ORF">OJ962_07925</name>
</gene>
<keyword evidence="4" id="KW-1185">Reference proteome</keyword>
<name>A0ABT4RFW8_9ACTN</name>
<dbReference type="Proteomes" id="UP001147700">
    <property type="component" value="Unassembled WGS sequence"/>
</dbReference>
<sequence>MPDHQTSELAKAITEVTEKAQLLVREEIALAKAEVTEKVSGLVKGIAVGAAAGIFVLAGLIYFLHFLALLIADVLGSNPWLGYLILAGVLFLFGGIAGFMAARFFKKGTPPTPQMAIEEAQLIKATLQNPHPATPEGVVAPTTPGKVEAKR</sequence>
<evidence type="ECO:0000256" key="2">
    <source>
        <dbReference type="SAM" id="Phobius"/>
    </source>
</evidence>
<protein>
    <submittedName>
        <fullName evidence="3">Phage holin family protein</fullName>
    </submittedName>
</protein>
<feature type="transmembrane region" description="Helical" evidence="2">
    <location>
        <begin position="46"/>
        <end position="68"/>
    </location>
</feature>
<proteinExistence type="predicted"/>